<dbReference type="KEGG" id="ddo:I597_2911"/>
<gene>
    <name evidence="2" type="ORF">NV36_05690</name>
</gene>
<feature type="transmembrane region" description="Helical" evidence="1">
    <location>
        <begin position="73"/>
        <end position="94"/>
    </location>
</feature>
<keyword evidence="1" id="KW-0812">Transmembrane</keyword>
<dbReference type="AlphaFoldDB" id="A0A0A2GVS1"/>
<evidence type="ECO:0000313" key="3">
    <source>
        <dbReference type="Proteomes" id="UP000030140"/>
    </source>
</evidence>
<reference evidence="2 3" key="1">
    <citation type="submission" date="2014-10" db="EMBL/GenBank/DDBJ databases">
        <title>Draft genome sequence of the proteorhodopsin-containing marine bacterium Dokdonia donghaensis.</title>
        <authorList>
            <person name="Gomez-Consarnau L."/>
            <person name="Gonzalez J.M."/>
            <person name="Riedel T."/>
            <person name="Jaenicke S."/>
            <person name="Wagner-Doebler I."/>
            <person name="Fuhrman J.A."/>
        </authorList>
    </citation>
    <scope>NUCLEOTIDE SEQUENCE [LARGE SCALE GENOMIC DNA]</scope>
    <source>
        <strain evidence="2 3">DSW-1</strain>
    </source>
</reference>
<feature type="transmembrane region" description="Helical" evidence="1">
    <location>
        <begin position="34"/>
        <end position="52"/>
    </location>
</feature>
<organism evidence="2 3">
    <name type="scientific">Dokdonia donghaensis DSW-1</name>
    <dbReference type="NCBI Taxonomy" id="1300343"/>
    <lineage>
        <taxon>Bacteria</taxon>
        <taxon>Pseudomonadati</taxon>
        <taxon>Bacteroidota</taxon>
        <taxon>Flavobacteriia</taxon>
        <taxon>Flavobacteriales</taxon>
        <taxon>Flavobacteriaceae</taxon>
        <taxon>Dokdonia</taxon>
    </lineage>
</organism>
<dbReference type="EMBL" id="JSAQ01000001">
    <property type="protein sequence ID" value="KGO06381.1"/>
    <property type="molecule type" value="Genomic_DNA"/>
</dbReference>
<sequence length="161" mass="17630">MSKFTMPIRFAIAMAGGLIAYFLVLALFNLHTNVMFSLFNGVIVGFGIYEVIKYTKIKNGSAFSYTDGLTNGVVSGFIATILFTAFFALYAGNINPDFLDGLIGPWEKTYNTSIGSVIFTVAIGGFSTAICLSLCFMQLFKPSWNTEGTKKVLRERGPVIR</sequence>
<proteinExistence type="predicted"/>
<accession>A0A0A2GVS1</accession>
<dbReference type="PATRIC" id="fig|1300343.5.peg.2959"/>
<feature type="transmembrane region" description="Helical" evidence="1">
    <location>
        <begin position="7"/>
        <end position="28"/>
    </location>
</feature>
<dbReference type="Proteomes" id="UP000030140">
    <property type="component" value="Unassembled WGS sequence"/>
</dbReference>
<name>A0A0A2GVS1_9FLAO</name>
<dbReference type="OrthoDB" id="1450060at2"/>
<evidence type="ECO:0000256" key="1">
    <source>
        <dbReference type="SAM" id="Phobius"/>
    </source>
</evidence>
<protein>
    <submittedName>
        <fullName evidence="2">Membrane protein</fullName>
    </submittedName>
</protein>
<comment type="caution">
    <text evidence="2">The sequence shown here is derived from an EMBL/GenBank/DDBJ whole genome shotgun (WGS) entry which is preliminary data.</text>
</comment>
<evidence type="ECO:0000313" key="2">
    <source>
        <dbReference type="EMBL" id="KGO06381.1"/>
    </source>
</evidence>
<keyword evidence="3" id="KW-1185">Reference proteome</keyword>
<dbReference type="RefSeq" id="WP_035325384.1">
    <property type="nucleotide sequence ID" value="NZ_CP015125.1"/>
</dbReference>
<keyword evidence="1" id="KW-1133">Transmembrane helix</keyword>
<keyword evidence="1" id="KW-0472">Membrane</keyword>
<feature type="transmembrane region" description="Helical" evidence="1">
    <location>
        <begin position="114"/>
        <end position="140"/>
    </location>
</feature>